<dbReference type="PANTHER" id="PTHR43157:SF31">
    <property type="entry name" value="PHOSPHATIDYLINOSITOL-GLYCAN BIOSYNTHESIS CLASS F PROTEIN"/>
    <property type="match status" value="1"/>
</dbReference>
<name>A0ABP1Q575_9HEXA</name>
<accession>A0ABP1Q575</accession>
<proteinExistence type="predicted"/>
<dbReference type="InterPro" id="IPR002347">
    <property type="entry name" value="SDR_fam"/>
</dbReference>
<organism evidence="2 3">
    <name type="scientific">Orchesella dallaii</name>
    <dbReference type="NCBI Taxonomy" id="48710"/>
    <lineage>
        <taxon>Eukaryota</taxon>
        <taxon>Metazoa</taxon>
        <taxon>Ecdysozoa</taxon>
        <taxon>Arthropoda</taxon>
        <taxon>Hexapoda</taxon>
        <taxon>Collembola</taxon>
        <taxon>Entomobryomorpha</taxon>
        <taxon>Entomobryoidea</taxon>
        <taxon>Orchesellidae</taxon>
        <taxon>Orchesellinae</taxon>
        <taxon>Orchesella</taxon>
    </lineage>
</organism>
<evidence type="ECO:0000256" key="1">
    <source>
        <dbReference type="ARBA" id="ARBA00023002"/>
    </source>
</evidence>
<dbReference type="Proteomes" id="UP001642540">
    <property type="component" value="Unassembled WGS sequence"/>
</dbReference>
<keyword evidence="1" id="KW-0560">Oxidoreductase</keyword>
<gene>
    <name evidence="2" type="ORF">ODALV1_LOCUS6677</name>
</gene>
<dbReference type="SUPFAM" id="SSF51735">
    <property type="entry name" value="NAD(P)-binding Rossmann-fold domains"/>
    <property type="match status" value="1"/>
</dbReference>
<dbReference type="PRINTS" id="PR00081">
    <property type="entry name" value="GDHRDH"/>
</dbReference>
<evidence type="ECO:0008006" key="4">
    <source>
        <dbReference type="Google" id="ProtNLM"/>
    </source>
</evidence>
<dbReference type="Pfam" id="PF00106">
    <property type="entry name" value="adh_short"/>
    <property type="match status" value="2"/>
</dbReference>
<reference evidence="2 3" key="1">
    <citation type="submission" date="2024-08" db="EMBL/GenBank/DDBJ databases">
        <authorList>
            <person name="Cucini C."/>
            <person name="Frati F."/>
        </authorList>
    </citation>
    <scope>NUCLEOTIDE SEQUENCE [LARGE SCALE GENOMIC DNA]</scope>
</reference>
<dbReference type="EMBL" id="CAXLJM020000020">
    <property type="protein sequence ID" value="CAL8087253.1"/>
    <property type="molecule type" value="Genomic_DNA"/>
</dbReference>
<dbReference type="PANTHER" id="PTHR43157">
    <property type="entry name" value="PHOSPHATIDYLINOSITOL-GLYCAN BIOSYNTHESIS CLASS F PROTEIN-RELATED"/>
    <property type="match status" value="1"/>
</dbReference>
<dbReference type="InterPro" id="IPR036291">
    <property type="entry name" value="NAD(P)-bd_dom_sf"/>
</dbReference>
<protein>
    <recommendedName>
        <fullName evidence="4">Retinol dehydrogenase 12</fullName>
    </recommendedName>
</protein>
<dbReference type="Gene3D" id="3.40.50.720">
    <property type="entry name" value="NAD(P)-binding Rossmann-like Domain"/>
    <property type="match status" value="1"/>
</dbReference>
<comment type="caution">
    <text evidence="2">The sequence shown here is derived from an EMBL/GenBank/DDBJ whole genome shotgun (WGS) entry which is preliminary data.</text>
</comment>
<keyword evidence="3" id="KW-1185">Reference proteome</keyword>
<evidence type="ECO:0000313" key="3">
    <source>
        <dbReference type="Proteomes" id="UP001642540"/>
    </source>
</evidence>
<sequence>MDQCISMSLKPIWHLIQKIIIFLEALIDSTSFKIFGISEMEEDPVAGKIAIVTGSNCGIGKQVARDLAERGATVILACRNLEAGKQAMNEIKQDIPDAKLDLVRLDLAELASVRKFAAEIKSRYPEIHLLINNAGLCSYKKEIQKTADGFELHMGVNHLGHFLLTNLLLDNLKAGAPSRVVTLSSTTMTISHLKLDDLMMETFKNPTVFTGVSRLPYNNSKMANALFTKELGRRLEGTGVTVYTLCPGIVNTEVFRDSGHFENIIAKTCIALTGIPLAKASLSVLYCALSRKCEHESGKFYRFGQVYRRANRLLKLKDAQELWEKSLQLVGL</sequence>
<evidence type="ECO:0000313" key="2">
    <source>
        <dbReference type="EMBL" id="CAL8087253.1"/>
    </source>
</evidence>